<dbReference type="InterPro" id="IPR044537">
    <property type="entry name" value="Rip2-like"/>
</dbReference>
<evidence type="ECO:0000256" key="13">
    <source>
        <dbReference type="SAM" id="Phobius"/>
    </source>
</evidence>
<dbReference type="GO" id="GO:0046872">
    <property type="term" value="F:metal ion binding"/>
    <property type="evidence" value="ECO:0007669"/>
    <property type="project" value="UniProtKB-KW"/>
</dbReference>
<dbReference type="GO" id="GO:0008237">
    <property type="term" value="F:metallopeptidase activity"/>
    <property type="evidence" value="ECO:0007669"/>
    <property type="project" value="UniProtKB-KW"/>
</dbReference>
<keyword evidence="8" id="KW-0378">Hydrolase</keyword>
<sequence>MQKFDLAFLLLAILPILLGLTLPEAVCGYVARFCGDRTAETMGRLSLNPAKYIDIVGTIIIPLATMILLSGFLMVGWAKPVPIDPRNFKNRRQGERLVAIASPLANLLLCLCWTIVVIISQWVPEYFQKPMAMMGMMGIYVNAMFCFFSLLPIPPQPGARFVDSFLSPKASMEYRKLEPYGTWIILLLIVSGILSTILWPFTDLIVSLMSLIIDIFSD</sequence>
<keyword evidence="10 13" id="KW-1133">Transmembrane helix</keyword>
<evidence type="ECO:0000256" key="9">
    <source>
        <dbReference type="ARBA" id="ARBA00022833"/>
    </source>
</evidence>
<evidence type="ECO:0000313" key="15">
    <source>
        <dbReference type="Proteomes" id="UP000027644"/>
    </source>
</evidence>
<proteinExistence type="inferred from homology"/>
<keyword evidence="4" id="KW-1003">Cell membrane</keyword>
<evidence type="ECO:0000256" key="6">
    <source>
        <dbReference type="ARBA" id="ARBA00022692"/>
    </source>
</evidence>
<evidence type="ECO:0000256" key="11">
    <source>
        <dbReference type="ARBA" id="ARBA00023049"/>
    </source>
</evidence>
<comment type="similarity">
    <text evidence="3">Belongs to the peptidase M50B family.</text>
</comment>
<comment type="caution">
    <text evidence="14">The sequence shown here is derived from an EMBL/GenBank/DDBJ whole genome shotgun (WGS) entry which is preliminary data.</text>
</comment>
<dbReference type="AlphaFoldDB" id="A0A074V9D6"/>
<evidence type="ECO:0000256" key="4">
    <source>
        <dbReference type="ARBA" id="ARBA00022475"/>
    </source>
</evidence>
<evidence type="ECO:0000256" key="1">
    <source>
        <dbReference type="ARBA" id="ARBA00001947"/>
    </source>
</evidence>
<evidence type="ECO:0000256" key="8">
    <source>
        <dbReference type="ARBA" id="ARBA00022801"/>
    </source>
</evidence>
<feature type="transmembrane region" description="Helical" evidence="13">
    <location>
        <begin position="52"/>
        <end position="77"/>
    </location>
</feature>
<evidence type="ECO:0000256" key="5">
    <source>
        <dbReference type="ARBA" id="ARBA00022670"/>
    </source>
</evidence>
<keyword evidence="5 14" id="KW-0645">Protease</keyword>
<dbReference type="Proteomes" id="UP000027644">
    <property type="component" value="Unassembled WGS sequence"/>
</dbReference>
<feature type="transmembrane region" description="Helical" evidence="13">
    <location>
        <begin position="131"/>
        <end position="151"/>
    </location>
</feature>
<protein>
    <submittedName>
        <fullName evidence="14">Zn-dependent protease</fullName>
    </submittedName>
</protein>
<dbReference type="PANTHER" id="PTHR35864">
    <property type="entry name" value="ZINC METALLOPROTEASE MJ0611-RELATED"/>
    <property type="match status" value="1"/>
</dbReference>
<keyword evidence="9" id="KW-0862">Zinc</keyword>
<keyword evidence="6 13" id="KW-0812">Transmembrane</keyword>
<name>A0A074V9D6_9NEIS</name>
<keyword evidence="7" id="KW-0479">Metal-binding</keyword>
<reference evidence="14 15" key="1">
    <citation type="journal article" date="2014" name="PLoS Genet.">
        <title>Hidden diversity in honey bee gut symbionts detected by single-cell genomics.</title>
        <authorList>
            <person name="Engel P."/>
            <person name="Stepanauskas R."/>
            <person name="Moran N."/>
        </authorList>
    </citation>
    <scope>NUCLEOTIDE SEQUENCE [LARGE SCALE GENOMIC DNA]</scope>
    <source>
        <strain evidence="14 15">SCGC AB-598-J21</strain>
    </source>
</reference>
<dbReference type="GO" id="GO:0006508">
    <property type="term" value="P:proteolysis"/>
    <property type="evidence" value="ECO:0007669"/>
    <property type="project" value="UniProtKB-KW"/>
</dbReference>
<evidence type="ECO:0000313" key="14">
    <source>
        <dbReference type="EMBL" id="KEQ00472.1"/>
    </source>
</evidence>
<dbReference type="InterPro" id="IPR052348">
    <property type="entry name" value="Metallopeptidase_M50B"/>
</dbReference>
<evidence type="ECO:0000256" key="10">
    <source>
        <dbReference type="ARBA" id="ARBA00022989"/>
    </source>
</evidence>
<accession>A0A074V9D6</accession>
<comment type="cofactor">
    <cofactor evidence="1">
        <name>Zn(2+)</name>
        <dbReference type="ChEBI" id="CHEBI:29105"/>
    </cofactor>
</comment>
<dbReference type="EMBL" id="AVQL01000450">
    <property type="protein sequence ID" value="KEQ00472.1"/>
    <property type="molecule type" value="Genomic_DNA"/>
</dbReference>
<dbReference type="PANTHER" id="PTHR35864:SF1">
    <property type="entry name" value="ZINC METALLOPROTEASE YWHC-RELATED"/>
    <property type="match status" value="1"/>
</dbReference>
<comment type="subcellular location">
    <subcellularLocation>
        <location evidence="2">Cell membrane</location>
        <topology evidence="2">Multi-pass membrane protein</topology>
    </subcellularLocation>
</comment>
<evidence type="ECO:0000256" key="2">
    <source>
        <dbReference type="ARBA" id="ARBA00004651"/>
    </source>
</evidence>
<dbReference type="CDD" id="cd06158">
    <property type="entry name" value="S2P-M50_like_1"/>
    <property type="match status" value="1"/>
</dbReference>
<keyword evidence="11" id="KW-0482">Metalloprotease</keyword>
<feature type="transmembrane region" description="Helical" evidence="13">
    <location>
        <begin position="97"/>
        <end position="119"/>
    </location>
</feature>
<organism evidence="14 15">
    <name type="scientific">Snodgrassella alvi SCGC AB-598-J21</name>
    <dbReference type="NCBI Taxonomy" id="1385367"/>
    <lineage>
        <taxon>Bacteria</taxon>
        <taxon>Pseudomonadati</taxon>
        <taxon>Pseudomonadota</taxon>
        <taxon>Betaproteobacteria</taxon>
        <taxon>Neisseriales</taxon>
        <taxon>Neisseriaceae</taxon>
        <taxon>Snodgrassella</taxon>
    </lineage>
</organism>
<evidence type="ECO:0000256" key="7">
    <source>
        <dbReference type="ARBA" id="ARBA00022723"/>
    </source>
</evidence>
<evidence type="ECO:0000256" key="12">
    <source>
        <dbReference type="ARBA" id="ARBA00023136"/>
    </source>
</evidence>
<gene>
    <name evidence="14" type="ORF">SASC598J21_017410</name>
</gene>
<keyword evidence="12 13" id="KW-0472">Membrane</keyword>
<dbReference type="GO" id="GO:0005886">
    <property type="term" value="C:plasma membrane"/>
    <property type="evidence" value="ECO:0007669"/>
    <property type="project" value="UniProtKB-SubCell"/>
</dbReference>
<evidence type="ECO:0000256" key="3">
    <source>
        <dbReference type="ARBA" id="ARBA00007931"/>
    </source>
</evidence>
<feature type="transmembrane region" description="Helical" evidence="13">
    <location>
        <begin position="180"/>
        <end position="201"/>
    </location>
</feature>